<dbReference type="EC" id="5.1.3.11" evidence="4"/>
<dbReference type="AlphaFoldDB" id="A0A7C3MKC9"/>
<dbReference type="EMBL" id="DTIN01000009">
    <property type="protein sequence ID" value="HFX13091.1"/>
    <property type="molecule type" value="Genomic_DNA"/>
</dbReference>
<reference evidence="5" key="1">
    <citation type="journal article" date="2020" name="mSystems">
        <title>Genome- and Community-Level Interaction Insights into Carbon Utilization and Element Cycling Functions of Hydrothermarchaeota in Hydrothermal Sediment.</title>
        <authorList>
            <person name="Zhou Z."/>
            <person name="Liu Y."/>
            <person name="Xu W."/>
            <person name="Pan J."/>
            <person name="Luo Z.H."/>
            <person name="Li M."/>
        </authorList>
    </citation>
    <scope>NUCLEOTIDE SEQUENCE [LARGE SCALE GENOMIC DNA]</scope>
    <source>
        <strain evidence="5">SpSt-81</strain>
    </source>
</reference>
<dbReference type="InterPro" id="IPR010819">
    <property type="entry name" value="AGE/CE"/>
</dbReference>
<name>A0A7C3MKC9_DICTH</name>
<dbReference type="InterPro" id="IPR008928">
    <property type="entry name" value="6-hairpin_glycosidase_sf"/>
</dbReference>
<evidence type="ECO:0000313" key="5">
    <source>
        <dbReference type="EMBL" id="HFX13091.1"/>
    </source>
</evidence>
<dbReference type="PANTHER" id="PTHR15108">
    <property type="entry name" value="N-ACYLGLUCOSAMINE-2-EPIMERASE"/>
    <property type="match status" value="1"/>
</dbReference>
<comment type="similarity">
    <text evidence="2">Belongs to the N-acylglucosamine 2-epimerase family.</text>
</comment>
<comment type="similarity">
    <text evidence="4">Belongs to the cellobiose 2-epimerase family.</text>
</comment>
<gene>
    <name evidence="5" type="ORF">ENW00_02895</name>
</gene>
<dbReference type="GO" id="GO:0005975">
    <property type="term" value="P:carbohydrate metabolic process"/>
    <property type="evidence" value="ECO:0007669"/>
    <property type="project" value="InterPro"/>
</dbReference>
<comment type="caution">
    <text evidence="5">The sequence shown here is derived from an EMBL/GenBank/DDBJ whole genome shotgun (WGS) entry which is preliminary data.</text>
</comment>
<dbReference type="GO" id="GO:0047736">
    <property type="term" value="F:cellobiose epimerase activity"/>
    <property type="evidence" value="ECO:0007669"/>
    <property type="project" value="UniProtKB-UniRule"/>
</dbReference>
<dbReference type="InterPro" id="IPR012341">
    <property type="entry name" value="6hp_glycosidase-like_sf"/>
</dbReference>
<dbReference type="HAMAP" id="MF_00929">
    <property type="entry name" value="Cellobiose_2_epim"/>
    <property type="match status" value="1"/>
</dbReference>
<comment type="function">
    <text evidence="4">Catalyzes the reversible epimerization of cellobiose to 4-O-beta-D-glucopyranosyl-D-mannose (Glc-Man).</text>
</comment>
<dbReference type="Gene3D" id="1.50.10.10">
    <property type="match status" value="1"/>
</dbReference>
<accession>A0A7C3MKC9</accession>
<evidence type="ECO:0000256" key="3">
    <source>
        <dbReference type="ARBA" id="ARBA00023235"/>
    </source>
</evidence>
<sequence>MDLKKVKNEVKKHLTEKIIPFWTKLMDKENGGYIGYVSFDLKKDPYAHKSLVLTTRILWFFSAVYNLTKEEDIIPYMNHAYNFLIQKFWDHKNKGFYWMVDYKGDPVDKRKHIYGQAFSIYALSEFYKSTKKDEALNIALETYNLIEEKCKDEYAYIEEFDEYWNPKENKAISEYGVIAEKSMNSLLHILEAYTNLYTTWPNENLKKNIENLVIIYKDKIINPETKHLGVFFDRKLIPIIDAISYGHDIEATWLLDEALKYIDDTNLKEEISRITLEIAEKVLEEAFENGSLINEKVRNILDKSRIWWVEAEALVGFLNAYQKSREEKFLNAVIVLWEFIKNYMVDQRTESEWFWKLDENYIPAPMPIAEPWKCPYHNGRMCIEVIKRIDGD</sequence>
<evidence type="ECO:0000256" key="1">
    <source>
        <dbReference type="ARBA" id="ARBA00001470"/>
    </source>
</evidence>
<dbReference type="InterPro" id="IPR028584">
    <property type="entry name" value="Cellobiose_2_epim"/>
</dbReference>
<organism evidence="5">
    <name type="scientific">Dictyoglomus thermophilum</name>
    <dbReference type="NCBI Taxonomy" id="14"/>
    <lineage>
        <taxon>Bacteria</taxon>
        <taxon>Pseudomonadati</taxon>
        <taxon>Dictyoglomota</taxon>
        <taxon>Dictyoglomia</taxon>
        <taxon>Dictyoglomales</taxon>
        <taxon>Dictyoglomaceae</taxon>
        <taxon>Dictyoglomus</taxon>
    </lineage>
</organism>
<protein>
    <recommendedName>
        <fullName evidence="4">Cellobiose 2-epimerase</fullName>
        <shortName evidence="4">CE</shortName>
        <ecNumber evidence="4">5.1.3.11</ecNumber>
    </recommendedName>
</protein>
<keyword evidence="3 4" id="KW-0413">Isomerase</keyword>
<proteinExistence type="inferred from homology"/>
<evidence type="ECO:0000256" key="4">
    <source>
        <dbReference type="HAMAP-Rule" id="MF_00929"/>
    </source>
</evidence>
<comment type="catalytic activity">
    <reaction evidence="1 4">
        <text>D-cellobiose = beta-D-glucosyl-(1-&gt;4)-D-mannopyranose</text>
        <dbReference type="Rhea" id="RHEA:23384"/>
        <dbReference type="ChEBI" id="CHEBI:17057"/>
        <dbReference type="ChEBI" id="CHEBI:47931"/>
        <dbReference type="EC" id="5.1.3.11"/>
    </reaction>
</comment>
<evidence type="ECO:0000256" key="2">
    <source>
        <dbReference type="ARBA" id="ARBA00008558"/>
    </source>
</evidence>
<dbReference type="SUPFAM" id="SSF48208">
    <property type="entry name" value="Six-hairpin glycosidases"/>
    <property type="match status" value="1"/>
</dbReference>
<dbReference type="Pfam" id="PF07221">
    <property type="entry name" value="GlcNAc_2-epim"/>
    <property type="match status" value="1"/>
</dbReference>